<comment type="caution">
    <text evidence="2">The sequence shown here is derived from an EMBL/GenBank/DDBJ whole genome shotgun (WGS) entry which is preliminary data.</text>
</comment>
<protein>
    <submittedName>
        <fullName evidence="2">Uncharacterized protein</fullName>
    </submittedName>
</protein>
<dbReference type="GO" id="GO:0016491">
    <property type="term" value="F:oxidoreductase activity"/>
    <property type="evidence" value="ECO:0007669"/>
    <property type="project" value="TreeGrafter"/>
</dbReference>
<organism evidence="2 3">
    <name type="scientific">Dipteronia dyeriana</name>
    <dbReference type="NCBI Taxonomy" id="168575"/>
    <lineage>
        <taxon>Eukaryota</taxon>
        <taxon>Viridiplantae</taxon>
        <taxon>Streptophyta</taxon>
        <taxon>Embryophyta</taxon>
        <taxon>Tracheophyta</taxon>
        <taxon>Spermatophyta</taxon>
        <taxon>Magnoliopsida</taxon>
        <taxon>eudicotyledons</taxon>
        <taxon>Gunneridae</taxon>
        <taxon>Pentapetalae</taxon>
        <taxon>rosids</taxon>
        <taxon>malvids</taxon>
        <taxon>Sapindales</taxon>
        <taxon>Sapindaceae</taxon>
        <taxon>Hippocastanoideae</taxon>
        <taxon>Acereae</taxon>
        <taxon>Dipteronia</taxon>
    </lineage>
</organism>
<proteinExistence type="predicted"/>
<dbReference type="EMBL" id="JANJYI010000002">
    <property type="protein sequence ID" value="KAK2659649.1"/>
    <property type="molecule type" value="Genomic_DNA"/>
</dbReference>
<dbReference type="AlphaFoldDB" id="A0AAE0CQF5"/>
<dbReference type="SUPFAM" id="SSF63380">
    <property type="entry name" value="Riboflavin synthase domain-like"/>
    <property type="match status" value="1"/>
</dbReference>
<keyword evidence="1" id="KW-0285">Flavoprotein</keyword>
<gene>
    <name evidence="2" type="ORF">Ddye_006182</name>
</gene>
<dbReference type="PANTHER" id="PTHR19384">
    <property type="entry name" value="NITRIC OXIDE SYNTHASE-RELATED"/>
    <property type="match status" value="1"/>
</dbReference>
<dbReference type="Proteomes" id="UP001280121">
    <property type="component" value="Unassembled WGS sequence"/>
</dbReference>
<dbReference type="Gene3D" id="2.40.30.10">
    <property type="entry name" value="Translation factors"/>
    <property type="match status" value="1"/>
</dbReference>
<reference evidence="2" key="1">
    <citation type="journal article" date="2023" name="Plant J.">
        <title>Genome sequences and population genomics provide insights into the demographic history, inbreeding, and mutation load of two 'living fossil' tree species of Dipteronia.</title>
        <authorList>
            <person name="Feng Y."/>
            <person name="Comes H.P."/>
            <person name="Chen J."/>
            <person name="Zhu S."/>
            <person name="Lu R."/>
            <person name="Zhang X."/>
            <person name="Li P."/>
            <person name="Qiu J."/>
            <person name="Olsen K.M."/>
            <person name="Qiu Y."/>
        </authorList>
    </citation>
    <scope>NUCLEOTIDE SEQUENCE</scope>
    <source>
        <strain evidence="2">KIB01</strain>
    </source>
</reference>
<keyword evidence="3" id="KW-1185">Reference proteome</keyword>
<dbReference type="PANTHER" id="PTHR19384:SF10">
    <property type="entry name" value="NADPH-DEPENDENT DIFLAVIN OXIDOREDUCTASE 1"/>
    <property type="match status" value="1"/>
</dbReference>
<dbReference type="InterPro" id="IPR017938">
    <property type="entry name" value="Riboflavin_synthase-like_b-brl"/>
</dbReference>
<dbReference type="GO" id="GO:0050660">
    <property type="term" value="F:flavin adenine dinucleotide binding"/>
    <property type="evidence" value="ECO:0007669"/>
    <property type="project" value="TreeGrafter"/>
</dbReference>
<evidence type="ECO:0000313" key="3">
    <source>
        <dbReference type="Proteomes" id="UP001280121"/>
    </source>
</evidence>
<evidence type="ECO:0000313" key="2">
    <source>
        <dbReference type="EMBL" id="KAK2659649.1"/>
    </source>
</evidence>
<evidence type="ECO:0000256" key="1">
    <source>
        <dbReference type="ARBA" id="ARBA00022630"/>
    </source>
</evidence>
<dbReference type="GO" id="GO:0005829">
    <property type="term" value="C:cytosol"/>
    <property type="evidence" value="ECO:0007669"/>
    <property type="project" value="TreeGrafter"/>
</dbReference>
<dbReference type="GO" id="GO:0010181">
    <property type="term" value="F:FMN binding"/>
    <property type="evidence" value="ECO:0007669"/>
    <property type="project" value="TreeGrafter"/>
</dbReference>
<sequence>MINILLDMITGPDFVISNMKLIEQPKVHITYHKVETTHSQMSNASDLKGIQMQFERARSMSPAKFSNYKNKPDCFLKMIKNQPLTTAGGGKDVRHFEFEFVSSAIQYEVGDALEVMSYFAKAKHERERLQYFASPEGREGLYQYNQKE</sequence>
<accession>A0AAE0CQF5</accession>
<name>A0AAE0CQF5_9ROSI</name>